<proteinExistence type="inferred from homology"/>
<name>A0A0C2M7S6_THEKT</name>
<sequence length="382" mass="44687">MSLESVNNFTARIFNQLYISQKETGNLAFSGIGLYVLLGVINLGVKGRSYDQLSSFLGEDFNQLYGTESSRNTRTAEIFTHLRSLAEKISRMKSALFCSCELEVAFEQISLLIWDLFHKDIPMSNPSQLAQVMNHWLSTRIDVSFQNMFHEWNMDIFEKLMLRDDRLIFIYTLYFHADWRTNFDSQLTEIDLFSDENGRQMEVEMMNQKSFNRVFDASDYNFRIVFQDLNYGFIYSAIVLPRPGHSVHNVLRQFKFDQMNSYFERSELEYVDLRVPKFQIIAKNDLVDTLKNFGITDLFDPYLADFGRMTNKTVFIGNIIQISNLVIDDFDLTEPHFIPKMDENSTLTIYEFYVRSPFLFLVFSFGANFVHISAVVTNPNVY</sequence>
<evidence type="ECO:0000256" key="1">
    <source>
        <dbReference type="ARBA" id="ARBA00009500"/>
    </source>
</evidence>
<dbReference type="SUPFAM" id="SSF56574">
    <property type="entry name" value="Serpins"/>
    <property type="match status" value="1"/>
</dbReference>
<dbReference type="GO" id="GO:0005615">
    <property type="term" value="C:extracellular space"/>
    <property type="evidence" value="ECO:0007669"/>
    <property type="project" value="InterPro"/>
</dbReference>
<dbReference type="SMART" id="SM00093">
    <property type="entry name" value="SERPIN"/>
    <property type="match status" value="1"/>
</dbReference>
<dbReference type="InterPro" id="IPR042185">
    <property type="entry name" value="Serpin_sf_2"/>
</dbReference>
<evidence type="ECO:0000259" key="3">
    <source>
        <dbReference type="SMART" id="SM00093"/>
    </source>
</evidence>
<dbReference type="GO" id="GO:0004867">
    <property type="term" value="F:serine-type endopeptidase inhibitor activity"/>
    <property type="evidence" value="ECO:0007669"/>
    <property type="project" value="InterPro"/>
</dbReference>
<dbReference type="OrthoDB" id="5966977at2759"/>
<dbReference type="Gene3D" id="3.30.497.10">
    <property type="entry name" value="Antithrombin, subunit I, domain 2"/>
    <property type="match status" value="1"/>
</dbReference>
<accession>A0A0C2M7S6</accession>
<dbReference type="Proteomes" id="UP000031668">
    <property type="component" value="Unassembled WGS sequence"/>
</dbReference>
<evidence type="ECO:0000313" key="5">
    <source>
        <dbReference type="Proteomes" id="UP000031668"/>
    </source>
</evidence>
<dbReference type="CDD" id="cd00172">
    <property type="entry name" value="serpin"/>
    <property type="match status" value="1"/>
</dbReference>
<dbReference type="PANTHER" id="PTHR11461:SF211">
    <property type="entry name" value="GH10112P-RELATED"/>
    <property type="match status" value="1"/>
</dbReference>
<dbReference type="InterPro" id="IPR000215">
    <property type="entry name" value="Serpin_fam"/>
</dbReference>
<dbReference type="InterPro" id="IPR023796">
    <property type="entry name" value="Serpin_dom"/>
</dbReference>
<gene>
    <name evidence="4" type="ORF">RF11_15487</name>
</gene>
<organism evidence="4 5">
    <name type="scientific">Thelohanellus kitauei</name>
    <name type="common">Myxosporean</name>
    <dbReference type="NCBI Taxonomy" id="669202"/>
    <lineage>
        <taxon>Eukaryota</taxon>
        <taxon>Metazoa</taxon>
        <taxon>Cnidaria</taxon>
        <taxon>Myxozoa</taxon>
        <taxon>Myxosporea</taxon>
        <taxon>Bivalvulida</taxon>
        <taxon>Platysporina</taxon>
        <taxon>Myxobolidae</taxon>
        <taxon>Thelohanellus</taxon>
    </lineage>
</organism>
<dbReference type="Gene3D" id="2.30.39.10">
    <property type="entry name" value="Alpha-1-antitrypsin, domain 1"/>
    <property type="match status" value="1"/>
</dbReference>
<reference evidence="4 5" key="1">
    <citation type="journal article" date="2014" name="Genome Biol. Evol.">
        <title>The genome of the myxosporean Thelohanellus kitauei shows adaptations to nutrient acquisition within its fish host.</title>
        <authorList>
            <person name="Yang Y."/>
            <person name="Xiong J."/>
            <person name="Zhou Z."/>
            <person name="Huo F."/>
            <person name="Miao W."/>
            <person name="Ran C."/>
            <person name="Liu Y."/>
            <person name="Zhang J."/>
            <person name="Feng J."/>
            <person name="Wang M."/>
            <person name="Wang M."/>
            <person name="Wang L."/>
            <person name="Yao B."/>
        </authorList>
    </citation>
    <scope>NUCLEOTIDE SEQUENCE [LARGE SCALE GENOMIC DNA]</scope>
    <source>
        <strain evidence="4">Wuqing</strain>
    </source>
</reference>
<feature type="domain" description="Serpin" evidence="3">
    <location>
        <begin position="11"/>
        <end position="379"/>
    </location>
</feature>
<dbReference type="OMA" id="ANFVHIS"/>
<dbReference type="PANTHER" id="PTHR11461">
    <property type="entry name" value="SERINE PROTEASE INHIBITOR, SERPIN"/>
    <property type="match status" value="1"/>
</dbReference>
<evidence type="ECO:0000256" key="2">
    <source>
        <dbReference type="RuleBase" id="RU000411"/>
    </source>
</evidence>
<keyword evidence="5" id="KW-1185">Reference proteome</keyword>
<dbReference type="InterPro" id="IPR042178">
    <property type="entry name" value="Serpin_sf_1"/>
</dbReference>
<dbReference type="EMBL" id="JWZT01004803">
    <property type="protein sequence ID" value="KII63040.1"/>
    <property type="molecule type" value="Genomic_DNA"/>
</dbReference>
<dbReference type="AlphaFoldDB" id="A0A0C2M7S6"/>
<comment type="similarity">
    <text evidence="1 2">Belongs to the serpin family.</text>
</comment>
<protein>
    <submittedName>
        <fullName evidence="4">Serpin I2</fullName>
    </submittedName>
</protein>
<dbReference type="Pfam" id="PF00079">
    <property type="entry name" value="Serpin"/>
    <property type="match status" value="1"/>
</dbReference>
<dbReference type="InterPro" id="IPR036186">
    <property type="entry name" value="Serpin_sf"/>
</dbReference>
<comment type="caution">
    <text evidence="4">The sequence shown here is derived from an EMBL/GenBank/DDBJ whole genome shotgun (WGS) entry which is preliminary data.</text>
</comment>
<evidence type="ECO:0000313" key="4">
    <source>
        <dbReference type="EMBL" id="KII63040.1"/>
    </source>
</evidence>